<sequence length="89" mass="9064">MAGEEAPPEGFSGGAAGILAHGLPVGRALPAQRLEPHRICGQGVGQVLGRLLAARGRSRPAAGRTRPHAVSSTAIRTEAHRMAASGQLL</sequence>
<gene>
    <name evidence="2" type="ORF">LTSEMON_5102</name>
</gene>
<protein>
    <submittedName>
        <fullName evidence="2">Uncharacterized protein</fullName>
    </submittedName>
</protein>
<proteinExistence type="predicted"/>
<evidence type="ECO:0000313" key="2">
    <source>
        <dbReference type="EMBL" id="EHC73869.1"/>
    </source>
</evidence>
<organism evidence="2 3">
    <name type="scientific">Salmonella enterica subsp. enterica serovar Montevideo str. S5-403</name>
    <dbReference type="NCBI Taxonomy" id="913242"/>
    <lineage>
        <taxon>Bacteria</taxon>
        <taxon>Pseudomonadati</taxon>
        <taxon>Pseudomonadota</taxon>
        <taxon>Gammaproteobacteria</taxon>
        <taxon>Enterobacterales</taxon>
        <taxon>Enterobacteriaceae</taxon>
        <taxon>Salmonella</taxon>
    </lineage>
</organism>
<accession>G5Q9J1</accession>
<evidence type="ECO:0000313" key="3">
    <source>
        <dbReference type="Proteomes" id="UP000003221"/>
    </source>
</evidence>
<dbReference type="PATRIC" id="fig|913242.3.peg.4414"/>
<feature type="region of interest" description="Disordered" evidence="1">
    <location>
        <begin position="56"/>
        <end position="89"/>
    </location>
</feature>
<reference evidence="2 3" key="1">
    <citation type="journal article" date="2011" name="BMC Genomics">
        <title>Genome sequencing reveals diversification of virulence factor content and possible host adaptation in distinct subpopulations of Salmonella enterica.</title>
        <authorList>
            <person name="den Bakker H.C."/>
            <person name="Moreno Switt A.I."/>
            <person name="Govoni G."/>
            <person name="Cummings C.A."/>
            <person name="Ranieri M.L."/>
            <person name="Degoricija L."/>
            <person name="Hoelzer K."/>
            <person name="Rodriguez-Rivera L.D."/>
            <person name="Brown S."/>
            <person name="Bolchacova E."/>
            <person name="Furtado M.R."/>
            <person name="Wiedmann M."/>
        </authorList>
    </citation>
    <scope>NUCLEOTIDE SEQUENCE [LARGE SCALE GENOMIC DNA]</scope>
    <source>
        <strain evidence="2 3">S5-403</strain>
    </source>
</reference>
<dbReference type="AlphaFoldDB" id="G5Q9J1"/>
<dbReference type="EMBL" id="AFCS01001140">
    <property type="protein sequence ID" value="EHC73869.1"/>
    <property type="molecule type" value="Genomic_DNA"/>
</dbReference>
<evidence type="ECO:0000256" key="1">
    <source>
        <dbReference type="SAM" id="MobiDB-lite"/>
    </source>
</evidence>
<dbReference type="Proteomes" id="UP000003221">
    <property type="component" value="Unassembled WGS sequence"/>
</dbReference>
<comment type="caution">
    <text evidence="2">The sequence shown here is derived from an EMBL/GenBank/DDBJ whole genome shotgun (WGS) entry which is preliminary data.</text>
</comment>
<name>G5Q9J1_SALMO</name>